<gene>
    <name evidence="1" type="ORF">CHS0354_024841</name>
</gene>
<dbReference type="Proteomes" id="UP001195483">
    <property type="component" value="Unassembled WGS sequence"/>
</dbReference>
<reference evidence="1" key="3">
    <citation type="submission" date="2023-05" db="EMBL/GenBank/DDBJ databases">
        <authorList>
            <person name="Smith C.H."/>
        </authorList>
    </citation>
    <scope>NUCLEOTIDE SEQUENCE</scope>
    <source>
        <strain evidence="1">CHS0354</strain>
        <tissue evidence="1">Mantle</tissue>
    </source>
</reference>
<organism evidence="1 2">
    <name type="scientific">Potamilus streckersoni</name>
    <dbReference type="NCBI Taxonomy" id="2493646"/>
    <lineage>
        <taxon>Eukaryota</taxon>
        <taxon>Metazoa</taxon>
        <taxon>Spiralia</taxon>
        <taxon>Lophotrochozoa</taxon>
        <taxon>Mollusca</taxon>
        <taxon>Bivalvia</taxon>
        <taxon>Autobranchia</taxon>
        <taxon>Heteroconchia</taxon>
        <taxon>Palaeoheterodonta</taxon>
        <taxon>Unionida</taxon>
        <taxon>Unionoidea</taxon>
        <taxon>Unionidae</taxon>
        <taxon>Ambleminae</taxon>
        <taxon>Lampsilini</taxon>
        <taxon>Potamilus</taxon>
    </lineage>
</organism>
<keyword evidence="2" id="KW-1185">Reference proteome</keyword>
<feature type="non-terminal residue" evidence="1">
    <location>
        <position position="112"/>
    </location>
</feature>
<proteinExistence type="predicted"/>
<dbReference type="EMBL" id="JAEAOA010001465">
    <property type="protein sequence ID" value="KAK3601121.1"/>
    <property type="molecule type" value="Genomic_DNA"/>
</dbReference>
<reference evidence="1" key="2">
    <citation type="journal article" date="2021" name="Genome Biol. Evol.">
        <title>Developing a high-quality reference genome for a parasitic bivalve with doubly uniparental inheritance (Bivalvia: Unionida).</title>
        <authorList>
            <person name="Smith C.H."/>
        </authorList>
    </citation>
    <scope>NUCLEOTIDE SEQUENCE</scope>
    <source>
        <strain evidence="1">CHS0354</strain>
        <tissue evidence="1">Mantle</tissue>
    </source>
</reference>
<reference evidence="1" key="1">
    <citation type="journal article" date="2021" name="Genome Biol. Evol.">
        <title>A High-Quality Reference Genome for a Parasitic Bivalve with Doubly Uniparental Inheritance (Bivalvia: Unionida).</title>
        <authorList>
            <person name="Smith C.H."/>
        </authorList>
    </citation>
    <scope>NUCLEOTIDE SEQUENCE</scope>
    <source>
        <strain evidence="1">CHS0354</strain>
    </source>
</reference>
<protein>
    <submittedName>
        <fullName evidence="1">Uncharacterized protein</fullName>
    </submittedName>
</protein>
<name>A0AAE0T007_9BIVA</name>
<evidence type="ECO:0000313" key="1">
    <source>
        <dbReference type="EMBL" id="KAK3601121.1"/>
    </source>
</evidence>
<sequence>MKSLSKPMPYADIVSLLSQGVNNLACSATGDGDHLSPSIAAQNRTSISNSLLALSAESNTTGWDASMLIKCISEQNISVQLCFPYRLSLTVLSKLVESQNGVTVQPALEKSG</sequence>
<evidence type="ECO:0000313" key="2">
    <source>
        <dbReference type="Proteomes" id="UP001195483"/>
    </source>
</evidence>
<dbReference type="AlphaFoldDB" id="A0AAE0T007"/>
<comment type="caution">
    <text evidence="1">The sequence shown here is derived from an EMBL/GenBank/DDBJ whole genome shotgun (WGS) entry which is preliminary data.</text>
</comment>
<accession>A0AAE0T007</accession>